<dbReference type="EMBL" id="FUYQ01000018">
    <property type="protein sequence ID" value="SKB69716.1"/>
    <property type="molecule type" value="Genomic_DNA"/>
</dbReference>
<comment type="subcellular location">
    <subcellularLocation>
        <location evidence="1">Membrane</location>
        <topology evidence="1">Multi-pass membrane protein</topology>
    </subcellularLocation>
</comment>
<dbReference type="Gene3D" id="1.20.1080.10">
    <property type="entry name" value="Glycerol uptake facilitator protein"/>
    <property type="match status" value="1"/>
</dbReference>
<proteinExistence type="inferred from homology"/>
<dbReference type="PANTHER" id="PTHR30520">
    <property type="entry name" value="FORMATE TRANSPORTER-RELATED"/>
    <property type="match status" value="1"/>
</dbReference>
<reference evidence="9" key="1">
    <citation type="submission" date="2017-02" db="EMBL/GenBank/DDBJ databases">
        <authorList>
            <person name="Varghese N."/>
            <person name="Submissions S."/>
        </authorList>
    </citation>
    <scope>NUCLEOTIDE SEQUENCE [LARGE SCALE GENOMIC DNA]</scope>
    <source>
        <strain evidence="9">DSM 24967</strain>
    </source>
</reference>
<evidence type="ECO:0000256" key="2">
    <source>
        <dbReference type="ARBA" id="ARBA00022448"/>
    </source>
</evidence>
<feature type="transmembrane region" description="Helical" evidence="7">
    <location>
        <begin position="29"/>
        <end position="54"/>
    </location>
</feature>
<accession>A0A1T5DDH2</accession>
<evidence type="ECO:0000256" key="1">
    <source>
        <dbReference type="ARBA" id="ARBA00004141"/>
    </source>
</evidence>
<dbReference type="InterPro" id="IPR023271">
    <property type="entry name" value="Aquaporin-like"/>
</dbReference>
<evidence type="ECO:0000313" key="8">
    <source>
        <dbReference type="EMBL" id="SKB69716.1"/>
    </source>
</evidence>
<dbReference type="NCBIfam" id="TIGR00790">
    <property type="entry name" value="fnt"/>
    <property type="match status" value="1"/>
</dbReference>
<dbReference type="InterPro" id="IPR000292">
    <property type="entry name" value="For/NO2_transpt"/>
</dbReference>
<evidence type="ECO:0000313" key="9">
    <source>
        <dbReference type="Proteomes" id="UP000190852"/>
    </source>
</evidence>
<dbReference type="FunFam" id="1.20.1080.10:FF:000011">
    <property type="entry name" value="Formate family transporter"/>
    <property type="match status" value="1"/>
</dbReference>
<dbReference type="Proteomes" id="UP000190852">
    <property type="component" value="Unassembled WGS sequence"/>
</dbReference>
<name>A0A1T5DDH2_9BACT</name>
<feature type="transmembrane region" description="Helical" evidence="7">
    <location>
        <begin position="108"/>
        <end position="131"/>
    </location>
</feature>
<feature type="transmembrane region" description="Helical" evidence="7">
    <location>
        <begin position="66"/>
        <end position="87"/>
    </location>
</feature>
<keyword evidence="2" id="KW-0813">Transport</keyword>
<evidence type="ECO:0000256" key="4">
    <source>
        <dbReference type="ARBA" id="ARBA00022989"/>
    </source>
</evidence>
<dbReference type="PANTHER" id="PTHR30520:SF6">
    <property type="entry name" value="FORMATE_NITRATE FAMILY TRANSPORTER (EUROFUNG)"/>
    <property type="match status" value="1"/>
</dbReference>
<keyword evidence="9" id="KW-1185">Reference proteome</keyword>
<dbReference type="GO" id="GO:0005886">
    <property type="term" value="C:plasma membrane"/>
    <property type="evidence" value="ECO:0007669"/>
    <property type="project" value="TreeGrafter"/>
</dbReference>
<dbReference type="PROSITE" id="PS01006">
    <property type="entry name" value="FORMATE_NITRITE_TP_2"/>
    <property type="match status" value="1"/>
</dbReference>
<evidence type="ECO:0000256" key="3">
    <source>
        <dbReference type="ARBA" id="ARBA00022692"/>
    </source>
</evidence>
<feature type="transmembrane region" description="Helical" evidence="7">
    <location>
        <begin position="234"/>
        <end position="255"/>
    </location>
</feature>
<dbReference type="RefSeq" id="WP_079683852.1">
    <property type="nucleotide sequence ID" value="NZ_FUYQ01000018.1"/>
</dbReference>
<evidence type="ECO:0000256" key="6">
    <source>
        <dbReference type="ARBA" id="ARBA00049660"/>
    </source>
</evidence>
<comment type="similarity">
    <text evidence="6">Belongs to the FNT transporter (TC 1.A.16) family.</text>
</comment>
<dbReference type="AlphaFoldDB" id="A0A1T5DDH2"/>
<gene>
    <name evidence="8" type="ORF">SAMN05660349_02395</name>
</gene>
<keyword evidence="4 7" id="KW-1133">Transmembrane helix</keyword>
<protein>
    <submittedName>
        <fullName evidence="8">Formate/nitrite transporter</fullName>
    </submittedName>
</protein>
<evidence type="ECO:0000256" key="7">
    <source>
        <dbReference type="SAM" id="Phobius"/>
    </source>
</evidence>
<keyword evidence="5 7" id="KW-0472">Membrane</keyword>
<evidence type="ECO:0000256" key="5">
    <source>
        <dbReference type="ARBA" id="ARBA00023136"/>
    </source>
</evidence>
<dbReference type="PROSITE" id="PS01005">
    <property type="entry name" value="FORMATE_NITRITE_TP_1"/>
    <property type="match status" value="1"/>
</dbReference>
<sequence>MSIYTPKELPVIAEKTGIDKANYSWKKTLTLGMLAGAYIAMGATLAVFVGYGFPGISEQNPVLPKLLSGLMFPVGLMLVIIAGAELFTGNNAMLIPGFMNGKIKWHTVLKNWALVFGSNFIGTIFFAYLLVHITGILSHAPWQESIIHTAVLKTTQPWHVIFLKGIGANWLVCLAVWLGLTAHTTTGKIAGIWWPVMAFVVLGYEHSIANMFYVPMGIFEGAPVTWSAFFFNNLIPSALGNIVGGAVFVGGMYWYTYIKLEKKD</sequence>
<organism evidence="8 9">
    <name type="scientific">Parabacteroides chartae</name>
    <dbReference type="NCBI Taxonomy" id="1037355"/>
    <lineage>
        <taxon>Bacteria</taxon>
        <taxon>Pseudomonadati</taxon>
        <taxon>Bacteroidota</taxon>
        <taxon>Bacteroidia</taxon>
        <taxon>Bacteroidales</taxon>
        <taxon>Tannerellaceae</taxon>
        <taxon>Parabacteroides</taxon>
    </lineage>
</organism>
<keyword evidence="3 7" id="KW-0812">Transmembrane</keyword>
<dbReference type="InterPro" id="IPR024002">
    <property type="entry name" value="For/NO2_transpt_CS"/>
</dbReference>
<dbReference type="GO" id="GO:0015499">
    <property type="term" value="F:formate transmembrane transporter activity"/>
    <property type="evidence" value="ECO:0007669"/>
    <property type="project" value="TreeGrafter"/>
</dbReference>
<feature type="transmembrane region" description="Helical" evidence="7">
    <location>
        <begin position="192"/>
        <end position="214"/>
    </location>
</feature>
<dbReference type="Pfam" id="PF01226">
    <property type="entry name" value="Form_Nir_trans"/>
    <property type="match status" value="1"/>
</dbReference>
<feature type="transmembrane region" description="Helical" evidence="7">
    <location>
        <begin position="161"/>
        <end position="180"/>
    </location>
</feature>